<dbReference type="Gene3D" id="1.10.287.3700">
    <property type="match status" value="1"/>
</dbReference>
<dbReference type="PROSITE" id="PS50103">
    <property type="entry name" value="ZF_C3H1"/>
    <property type="match status" value="1"/>
</dbReference>
<comment type="domain">
    <text evidence="10">The pseudokinase domain, the coiled-coil (CC), and C-terminal knob domain (CK) form a structural unit (PKC) that forms an extensive high-affinity interaction surface for PAN2.</text>
</comment>
<feature type="binding site" evidence="10">
    <location>
        <position position="446"/>
    </location>
    <ligand>
        <name>ATP</name>
        <dbReference type="ChEBI" id="CHEBI:30616"/>
    </ligand>
</feature>
<keyword evidence="3 10" id="KW-0507">mRNA processing</keyword>
<evidence type="ECO:0000313" key="15">
    <source>
        <dbReference type="EMBL" id="KAF2123472.1"/>
    </source>
</evidence>
<feature type="compositionally biased region" description="Polar residues" evidence="12">
    <location>
        <begin position="253"/>
        <end position="265"/>
    </location>
</feature>
<gene>
    <name evidence="10" type="primary">PAN3</name>
    <name evidence="15" type="ORF">P153DRAFT_371670</name>
</gene>
<dbReference type="GO" id="GO:0031251">
    <property type="term" value="C:PAN complex"/>
    <property type="evidence" value="ECO:0007669"/>
    <property type="project" value="UniProtKB-UniRule"/>
</dbReference>
<evidence type="ECO:0000259" key="13">
    <source>
        <dbReference type="PROSITE" id="PS50011"/>
    </source>
</evidence>
<evidence type="ECO:0000256" key="9">
    <source>
        <dbReference type="ARBA" id="ARBA00023054"/>
    </source>
</evidence>
<feature type="binding site" evidence="10">
    <location>
        <begin position="495"/>
        <end position="502"/>
    </location>
    <ligand>
        <name>ATP</name>
        <dbReference type="ChEBI" id="CHEBI:30616"/>
    </ligand>
</feature>
<evidence type="ECO:0000256" key="12">
    <source>
        <dbReference type="SAM" id="MobiDB-lite"/>
    </source>
</evidence>
<feature type="region of interest" description="Disordered" evidence="12">
    <location>
        <begin position="1"/>
        <end position="174"/>
    </location>
</feature>
<dbReference type="PANTHER" id="PTHR12272:SF11">
    <property type="entry name" value="PAN2-PAN3 DEADENYLATION COMPLEX SUBUNIT PAN3"/>
    <property type="match status" value="1"/>
</dbReference>
<feature type="domain" description="Protein kinase" evidence="13">
    <location>
        <begin position="414"/>
        <end position="723"/>
    </location>
</feature>
<evidence type="ECO:0000259" key="14">
    <source>
        <dbReference type="PROSITE" id="PS50103"/>
    </source>
</evidence>
<keyword evidence="5 10" id="KW-0547">Nucleotide-binding</keyword>
<dbReference type="GO" id="GO:0005524">
    <property type="term" value="F:ATP binding"/>
    <property type="evidence" value="ECO:0007669"/>
    <property type="project" value="UniProtKB-UniRule"/>
</dbReference>
<comment type="domain">
    <text evidence="10">Contains a pseudokinase domain. The protein kinase domain is predicted to be catalytically inactive because some of the residues important for catalytic activity are substituted and it lacks the equivalent of the binding site for a peptide substrate. However, it has retained an ATP-binding site and ATP-binding is required for mRNA degradation, stimulating the activity of the PAN2 nuclease in vitro. The nucleotide-binding site is juxtaposed to the RNase active site of PAN2 in the complex and may actually bind nucleosides of a poly(A) RNA rather than ATP, feeding the poly(A)-tail to the active site of the deadenylase and thus increasing the efficiency with which this distributive enzyme degrades oligo(A) RNAs.</text>
</comment>
<dbReference type="PROSITE" id="PS50011">
    <property type="entry name" value="PROTEIN_KINASE_DOM"/>
    <property type="match status" value="1"/>
</dbReference>
<comment type="subunit">
    <text evidence="10">Homodimer. Forms a heterotrimer with a catalytic subunit PAN2 to form the poly(A)-nuclease (PAN) deadenylation complex. Interacts (via PAM-2 motif) with poly(A)-binding protein PAB1 (via PABC domain), conferring substrate specificity of the enzyme complex.</text>
</comment>
<organism evidence="15 16">
    <name type="scientific">Dothidotthia symphoricarpi CBS 119687</name>
    <dbReference type="NCBI Taxonomy" id="1392245"/>
    <lineage>
        <taxon>Eukaryota</taxon>
        <taxon>Fungi</taxon>
        <taxon>Dikarya</taxon>
        <taxon>Ascomycota</taxon>
        <taxon>Pezizomycotina</taxon>
        <taxon>Dothideomycetes</taxon>
        <taxon>Pleosporomycetidae</taxon>
        <taxon>Pleosporales</taxon>
        <taxon>Dothidotthiaceae</taxon>
        <taxon>Dothidotthia</taxon>
    </lineage>
</organism>
<dbReference type="FunFam" id="1.20.5.5160:FF:000007">
    <property type="entry name" value="PAN2-PAN3 deadenylation complex subunit PAN3"/>
    <property type="match status" value="1"/>
</dbReference>
<evidence type="ECO:0000313" key="16">
    <source>
        <dbReference type="Proteomes" id="UP000799771"/>
    </source>
</evidence>
<dbReference type="InterPro" id="IPR030844">
    <property type="entry name" value="PAN3"/>
</dbReference>
<feature type="compositionally biased region" description="Polar residues" evidence="12">
    <location>
        <begin position="132"/>
        <end position="146"/>
    </location>
</feature>
<dbReference type="Pfam" id="PF18101">
    <property type="entry name" value="Pan3_CK"/>
    <property type="match status" value="1"/>
</dbReference>
<comment type="caution">
    <text evidence="10">Lacks conserved residue(s) required for the propagation of feature annotation.</text>
</comment>
<keyword evidence="8 10" id="KW-0067">ATP-binding</keyword>
<dbReference type="AlphaFoldDB" id="A0A6A5ZUS5"/>
<feature type="compositionally biased region" description="Polar residues" evidence="12">
    <location>
        <begin position="217"/>
        <end position="238"/>
    </location>
</feature>
<feature type="zinc finger region" description="C3H1-type" evidence="11">
    <location>
        <begin position="175"/>
        <end position="203"/>
    </location>
</feature>
<keyword evidence="2 10" id="KW-0963">Cytoplasm</keyword>
<dbReference type="GO" id="GO:0006397">
    <property type="term" value="P:mRNA processing"/>
    <property type="evidence" value="ECO:0007669"/>
    <property type="project" value="UniProtKB-KW"/>
</dbReference>
<dbReference type="FunFam" id="1.10.510.10:FF:000520">
    <property type="entry name" value="PAN2-PAN3 deadenylation complex subunit PAN3"/>
    <property type="match status" value="1"/>
</dbReference>
<sequence length="816" mass="89258">MPASSPLDTPNKGPSSPALTPTRPASIPFPKGHTHAHAIASSSSSATESTSELTSSTTSRDSLSTSHTSGGITTPQKPARNYRRTKSTRSSAKWTKEGGTSDDTGSHRKAPQLQTAKPADKSLRSPQPAPKQRQQPLLAASNTTAKQGRFMATTFGGSSGDSRRGVVSPRPKGREAKNTFCRNVTIYGHCRYENTCPYIHDSKLNQGENAKKRFNVDSPSFTPLQASTNGSVTPSSRSAAISPKAANAAVFTPKSQRSSTSTPSLHTKEPSMEWHAQDFQEFVPQTFEGQMNDPNSTASVLGYDPFSTSSNISTLTASGHQTSTINPYAHDSSGLSGASYYQNANAFQATPAYHLYWPVGPQPTGLLAYQRTAHDFFIPDVVREDLQKKAEIARQVLPTSTLPAIEQFHSLYCLDISPQKNNSLFGYTSLIYKAVSSKDGKTYALRRLENFRLTSETAIRSAQPWKRILNGSVVTIHEAFTTRAFGDSSLILVTDYHPNSKTLADEHFKPVQRFHGRQATSSHVPEQVLWGYVVQIASALKAIHGSGLAARLITPSKILLTSKNRIRLNACSVMDIVQFDNARSISDLQADDFVQLGRLILCIANNNLTAHLSMQKSMDYITRGYTARLKECIQWLLNPQPASGAPSSPTLPAMQKDIDTFLVGIADQLASVFDSELHAQDTLTNTLGHELESSRLVRLVVKLNMINERPELDASQHVPGSTVANPSSVWAETGERYYLKLFRDYVFHQVDANGHPVTDLAHVLDCLNKLDAGVDEKVTLISRDEQNVLIVSYREVKRALESAFQDLLRAGRSSGK</sequence>
<feature type="binding site" evidence="10">
    <location>
        <begin position="556"/>
        <end position="557"/>
    </location>
    <ligand>
        <name>ATP</name>
        <dbReference type="ChEBI" id="CHEBI:30616"/>
    </ligand>
</feature>
<accession>A0A6A5ZUS5</accession>
<evidence type="ECO:0000256" key="2">
    <source>
        <dbReference type="ARBA" id="ARBA00022490"/>
    </source>
</evidence>
<dbReference type="HAMAP" id="MF_03181">
    <property type="entry name" value="PAN3"/>
    <property type="match status" value="1"/>
</dbReference>
<protein>
    <recommendedName>
        <fullName evidence="10">PAN2-PAN3 deadenylation complex subunit PAN3</fullName>
    </recommendedName>
    <alternativeName>
        <fullName evidence="10">PAB1P-dependent poly(A)-specific ribonuclease</fullName>
    </alternativeName>
    <alternativeName>
        <fullName evidence="10">Poly(A)-nuclease deadenylation complex subunit 3</fullName>
        <shortName evidence="10">PAN deadenylation complex subunit 3</shortName>
    </alternativeName>
</protein>
<proteinExistence type="inferred from homology"/>
<feature type="domain" description="C3H1-type" evidence="14">
    <location>
        <begin position="175"/>
        <end position="203"/>
    </location>
</feature>
<comment type="domain">
    <text evidence="10">The N-terminal zinc finger binds to poly(A) RNA.</text>
</comment>
<dbReference type="Proteomes" id="UP000799771">
    <property type="component" value="Unassembled WGS sequence"/>
</dbReference>
<dbReference type="Pfam" id="PF25586">
    <property type="entry name" value="zf-CCCH_PAN3"/>
    <property type="match status" value="1"/>
</dbReference>
<feature type="region of interest" description="Disordered" evidence="12">
    <location>
        <begin position="215"/>
        <end position="268"/>
    </location>
</feature>
<name>A0A6A5ZUS5_9PLEO</name>
<evidence type="ECO:0000256" key="5">
    <source>
        <dbReference type="ARBA" id="ARBA00022741"/>
    </source>
</evidence>
<dbReference type="GO" id="GO:0008143">
    <property type="term" value="F:poly(A) binding"/>
    <property type="evidence" value="ECO:0007669"/>
    <property type="project" value="TreeGrafter"/>
</dbReference>
<dbReference type="Gene3D" id="1.10.510.10">
    <property type="entry name" value="Transferase(Phosphotransferase) domain 1"/>
    <property type="match status" value="1"/>
</dbReference>
<evidence type="ECO:0000256" key="6">
    <source>
        <dbReference type="ARBA" id="ARBA00022771"/>
    </source>
</evidence>
<reference evidence="15" key="1">
    <citation type="journal article" date="2020" name="Stud. Mycol.">
        <title>101 Dothideomycetes genomes: a test case for predicting lifestyles and emergence of pathogens.</title>
        <authorList>
            <person name="Haridas S."/>
            <person name="Albert R."/>
            <person name="Binder M."/>
            <person name="Bloem J."/>
            <person name="Labutti K."/>
            <person name="Salamov A."/>
            <person name="Andreopoulos B."/>
            <person name="Baker S."/>
            <person name="Barry K."/>
            <person name="Bills G."/>
            <person name="Bluhm B."/>
            <person name="Cannon C."/>
            <person name="Castanera R."/>
            <person name="Culley D."/>
            <person name="Daum C."/>
            <person name="Ezra D."/>
            <person name="Gonzalez J."/>
            <person name="Henrissat B."/>
            <person name="Kuo A."/>
            <person name="Liang C."/>
            <person name="Lipzen A."/>
            <person name="Lutzoni F."/>
            <person name="Magnuson J."/>
            <person name="Mondo S."/>
            <person name="Nolan M."/>
            <person name="Ohm R."/>
            <person name="Pangilinan J."/>
            <person name="Park H.-J."/>
            <person name="Ramirez L."/>
            <person name="Alfaro M."/>
            <person name="Sun H."/>
            <person name="Tritt A."/>
            <person name="Yoshinaga Y."/>
            <person name="Zwiers L.-H."/>
            <person name="Turgeon B."/>
            <person name="Goodwin S."/>
            <person name="Spatafora J."/>
            <person name="Crous P."/>
            <person name="Grigoriev I."/>
        </authorList>
    </citation>
    <scope>NUCLEOTIDE SEQUENCE</scope>
    <source>
        <strain evidence="15">CBS 119687</strain>
    </source>
</reference>
<dbReference type="EMBL" id="ML977527">
    <property type="protein sequence ID" value="KAF2123472.1"/>
    <property type="molecule type" value="Genomic_DNA"/>
</dbReference>
<dbReference type="OrthoDB" id="204958at2759"/>
<evidence type="ECO:0000256" key="4">
    <source>
        <dbReference type="ARBA" id="ARBA00022723"/>
    </source>
</evidence>
<evidence type="ECO:0000256" key="3">
    <source>
        <dbReference type="ARBA" id="ARBA00022664"/>
    </source>
</evidence>
<comment type="function">
    <text evidence="10">Regulatory subunit of the poly(A)-nuclease (PAN) deadenylation complex, one of two cytoplasmic mRNA deadenylases involved in mRNA turnover. PAN specifically shortens poly(A) tails of RNA and the activity is stimulated by poly(A)-binding protein PAB1. PAN deadenylation is followed by rapid degradation of the shortened mRNA tails by the CCR4-NOT complex. Deadenylated mRNAs are then degraded by two alternative mechanisms, namely exosome-mediated 3'-5' exonucleolytic degradation, or deadenlyation-dependent mRNA decaping and subsequent 5'-3' exonucleolytic degradation by XRN1. May also be involved in post-transcriptional maturation of mRNA poly(A) tails. PAN3 acts as a positive regulator for PAN activity, recruiting the catalytic subunit PAN2 to mRNA via its interaction with RNA and with PAB1.</text>
</comment>
<feature type="region of interest" description="Knob domain" evidence="10">
    <location>
        <begin position="706"/>
        <end position="816"/>
    </location>
</feature>
<dbReference type="GO" id="GO:0008270">
    <property type="term" value="F:zinc ion binding"/>
    <property type="evidence" value="ECO:0007669"/>
    <property type="project" value="UniProtKB-KW"/>
</dbReference>
<dbReference type="InterPro" id="IPR000719">
    <property type="entry name" value="Prot_kinase_dom"/>
</dbReference>
<keyword evidence="9 10" id="KW-0175">Coiled coil</keyword>
<evidence type="ECO:0000256" key="1">
    <source>
        <dbReference type="ARBA" id="ARBA00004496"/>
    </source>
</evidence>
<dbReference type="InterPro" id="IPR011009">
    <property type="entry name" value="Kinase-like_dom_sf"/>
</dbReference>
<dbReference type="FunFam" id="1.10.287.3700:FF:000001">
    <property type="entry name" value="PAN2-PAN3 deadenylation complex subunit PAN3"/>
    <property type="match status" value="1"/>
</dbReference>
<feature type="compositionally biased region" description="Low complexity" evidence="12">
    <location>
        <begin position="239"/>
        <end position="249"/>
    </location>
</feature>
<comment type="subcellular location">
    <subcellularLocation>
        <location evidence="1 10">Cytoplasm</location>
    </subcellularLocation>
</comment>
<dbReference type="SUPFAM" id="SSF56112">
    <property type="entry name" value="Protein kinase-like (PK-like)"/>
    <property type="match status" value="1"/>
</dbReference>
<evidence type="ECO:0000256" key="8">
    <source>
        <dbReference type="ARBA" id="ARBA00022840"/>
    </source>
</evidence>
<dbReference type="InterPro" id="IPR000571">
    <property type="entry name" value="Znf_CCCH"/>
</dbReference>
<dbReference type="Gene3D" id="6.10.250.3160">
    <property type="match status" value="1"/>
</dbReference>
<evidence type="ECO:0000256" key="11">
    <source>
        <dbReference type="PROSITE-ProRule" id="PRU00723"/>
    </source>
</evidence>
<keyword evidence="7 11" id="KW-0862">Zinc</keyword>
<evidence type="ECO:0000256" key="7">
    <source>
        <dbReference type="ARBA" id="ARBA00022833"/>
    </source>
</evidence>
<keyword evidence="6 11" id="KW-0863">Zinc-finger</keyword>
<keyword evidence="4 11" id="KW-0479">Metal-binding</keyword>
<dbReference type="InterPro" id="IPR041332">
    <property type="entry name" value="Pan3_CK"/>
</dbReference>
<dbReference type="GO" id="GO:0000932">
    <property type="term" value="C:P-body"/>
    <property type="evidence" value="ECO:0007669"/>
    <property type="project" value="TreeGrafter"/>
</dbReference>
<comment type="similarity">
    <text evidence="10">Belongs to the protein kinase superfamily. PAN3 family.</text>
</comment>
<evidence type="ECO:0000256" key="10">
    <source>
        <dbReference type="HAMAP-Rule" id="MF_03181"/>
    </source>
</evidence>
<dbReference type="GO" id="GO:0000289">
    <property type="term" value="P:nuclear-transcribed mRNA poly(A) tail shortening"/>
    <property type="evidence" value="ECO:0007669"/>
    <property type="project" value="UniProtKB-UniRule"/>
</dbReference>
<feature type="compositionally biased region" description="Polar residues" evidence="12">
    <location>
        <begin position="1"/>
        <end position="19"/>
    </location>
</feature>
<dbReference type="Gene3D" id="1.20.5.5160">
    <property type="match status" value="1"/>
</dbReference>
<dbReference type="GO" id="GO:0004672">
    <property type="term" value="F:protein kinase activity"/>
    <property type="evidence" value="ECO:0007669"/>
    <property type="project" value="InterPro"/>
</dbReference>
<feature type="coiled-coil region" evidence="10">
    <location>
        <begin position="667"/>
        <end position="705"/>
    </location>
</feature>
<keyword evidence="16" id="KW-1185">Reference proteome</keyword>
<feature type="compositionally biased region" description="Low complexity" evidence="12">
    <location>
        <begin position="37"/>
        <end position="69"/>
    </location>
</feature>
<dbReference type="PANTHER" id="PTHR12272">
    <property type="entry name" value="DEADENYLATION COMPLEX SUBUNIT PAN3"/>
    <property type="match status" value="1"/>
</dbReference>